<evidence type="ECO:0000256" key="1">
    <source>
        <dbReference type="SAM" id="SignalP"/>
    </source>
</evidence>
<dbReference type="RefSeq" id="WP_311658724.1">
    <property type="nucleotide sequence ID" value="NZ_JAVRHY010000006.1"/>
</dbReference>
<reference evidence="2 3" key="1">
    <citation type="submission" date="2023-09" db="EMBL/GenBank/DDBJ databases">
        <authorList>
            <person name="Rey-Velasco X."/>
        </authorList>
    </citation>
    <scope>NUCLEOTIDE SEQUENCE [LARGE SCALE GENOMIC DNA]</scope>
    <source>
        <strain evidence="2 3">P385</strain>
    </source>
</reference>
<accession>A0ABU3B7Z6</accession>
<comment type="caution">
    <text evidence="2">The sequence shown here is derived from an EMBL/GenBank/DDBJ whole genome shotgun (WGS) entry which is preliminary data.</text>
</comment>
<proteinExistence type="predicted"/>
<feature type="signal peptide" evidence="1">
    <location>
        <begin position="1"/>
        <end position="20"/>
    </location>
</feature>
<evidence type="ECO:0000313" key="2">
    <source>
        <dbReference type="EMBL" id="MDT0618581.1"/>
    </source>
</evidence>
<dbReference type="InterPro" id="IPR019106">
    <property type="entry name" value="T4SS_TrbC"/>
</dbReference>
<evidence type="ECO:0000313" key="3">
    <source>
        <dbReference type="Proteomes" id="UP001259982"/>
    </source>
</evidence>
<name>A0ABU3B7Z6_9GAMM</name>
<dbReference type="EMBL" id="JAVRHY010000006">
    <property type="protein sequence ID" value="MDT0618581.1"/>
    <property type="molecule type" value="Genomic_DNA"/>
</dbReference>
<dbReference type="Proteomes" id="UP001259982">
    <property type="component" value="Unassembled WGS sequence"/>
</dbReference>
<organism evidence="2 3">
    <name type="scientific">Spectribacter acetivorans</name>
    <dbReference type="NCBI Taxonomy" id="3075603"/>
    <lineage>
        <taxon>Bacteria</taxon>
        <taxon>Pseudomonadati</taxon>
        <taxon>Pseudomonadota</taxon>
        <taxon>Gammaproteobacteria</taxon>
        <taxon>Salinisphaerales</taxon>
        <taxon>Salinisphaeraceae</taxon>
        <taxon>Spectribacter</taxon>
    </lineage>
</organism>
<sequence>MTRFVVCLLAGLSAATALHAQPSGNTDADLKEILERAEQAIRHAKENPPDWLETEPPEEYRDIGAEIAEKARQAQRDAVAAAGEKQGMDMSGLEPDVSGNAGVILAFASTGMPESELRSLLEVAAVNPKVVVLFRGLLPGDANLRESLLRFNAMTDGLDPKPSVQIHPKPFQRYRVTAVPTLVMLSDKPGQPTVRVEGSINLDWLKEQGEKRLSEDADPDLSADLGRVGQVYDIAEQDLLELMKSRVASIDWEQKKRQARERFWTNHPPFIELPLAKADEVRLVDPTVIVKEDVPKPDGSGLLARAGESYNPLDKISFTRRVFIFDATDPRQIEYVIEQSETPLPGKLDVFITTAIDRDKGFDFITEVEDKLGMPIFLLKRDLAIMLRIRAIPSVVTGEGKRLRIQEVGLAL</sequence>
<gene>
    <name evidence="2" type="ORF">RM531_08825</name>
</gene>
<keyword evidence="3" id="KW-1185">Reference proteome</keyword>
<dbReference type="Pfam" id="PF09673">
    <property type="entry name" value="TrbC_Ftype"/>
    <property type="match status" value="1"/>
</dbReference>
<feature type="chain" id="PRO_5045371558" evidence="1">
    <location>
        <begin position="21"/>
        <end position="412"/>
    </location>
</feature>
<keyword evidence="1" id="KW-0732">Signal</keyword>
<protein>
    <submittedName>
        <fullName evidence="2">TrbC family F-type conjugative pilus assembly protein</fullName>
    </submittedName>
</protein>